<name>A0A7K4BZB1_9ARCH</name>
<evidence type="ECO:0000313" key="2">
    <source>
        <dbReference type="Proteomes" id="UP000526302"/>
    </source>
</evidence>
<sequence>MKGFFSAILLIIIITTSIMLTTSITETKINSYFFNDYSNKIIDLKNYELTLNQKGWDHNWELNPNELITDFNNDSALIIKTFENTNCETKNWSAKLNTNPKIITHDINCTTLNTIGKRTHYLNYSKTITIKNKP</sequence>
<dbReference type="Proteomes" id="UP000526302">
    <property type="component" value="Unassembled WGS sequence"/>
</dbReference>
<accession>A0A7K4BZB1</accession>
<reference evidence="1 2" key="1">
    <citation type="journal article" date="2020" name="Biotechnol. Biofuels">
        <title>New insights from the biogas microbiome by comprehensive genome-resolved metagenomics of nearly 1600 species originating from multiple anaerobic digesters.</title>
        <authorList>
            <person name="Campanaro S."/>
            <person name="Treu L."/>
            <person name="Rodriguez-R L.M."/>
            <person name="Kovalovszki A."/>
            <person name="Ziels R.M."/>
            <person name="Maus I."/>
            <person name="Zhu X."/>
            <person name="Kougias P.G."/>
            <person name="Basile A."/>
            <person name="Luo G."/>
            <person name="Schluter A."/>
            <person name="Konstantinidis K.T."/>
            <person name="Angelidaki I."/>
        </authorList>
    </citation>
    <scope>NUCLEOTIDE SEQUENCE [LARGE SCALE GENOMIC DNA]</scope>
    <source>
        <strain evidence="1">AS22ysBPME_79</strain>
    </source>
</reference>
<dbReference type="EMBL" id="JAAZKV010000009">
    <property type="protein sequence ID" value="NMA44419.1"/>
    <property type="molecule type" value="Genomic_DNA"/>
</dbReference>
<organism evidence="1 2">
    <name type="scientific">Candidatus Iainarchaeum sp</name>
    <dbReference type="NCBI Taxonomy" id="3101447"/>
    <lineage>
        <taxon>Archaea</taxon>
        <taxon>Candidatus Iainarchaeota</taxon>
        <taxon>Candidatus Iainarchaeia</taxon>
        <taxon>Candidatus Iainarchaeales</taxon>
        <taxon>Candidatus Iainarchaeaceae</taxon>
        <taxon>Candidatus Iainarchaeum</taxon>
    </lineage>
</organism>
<evidence type="ECO:0000313" key="1">
    <source>
        <dbReference type="EMBL" id="NMA44419.1"/>
    </source>
</evidence>
<proteinExistence type="predicted"/>
<protein>
    <submittedName>
        <fullName evidence="1">Uncharacterized protein</fullName>
    </submittedName>
</protein>
<gene>
    <name evidence="1" type="ORF">GX950_01230</name>
</gene>
<dbReference type="AlphaFoldDB" id="A0A7K4BZB1"/>
<comment type="caution">
    <text evidence="1">The sequence shown here is derived from an EMBL/GenBank/DDBJ whole genome shotgun (WGS) entry which is preliminary data.</text>
</comment>